<evidence type="ECO:0000256" key="3">
    <source>
        <dbReference type="ARBA" id="ARBA00022448"/>
    </source>
</evidence>
<dbReference type="InterPro" id="IPR020846">
    <property type="entry name" value="MFS_dom"/>
</dbReference>
<gene>
    <name evidence="9" type="ORF">HII12_004507</name>
</gene>
<feature type="transmembrane region" description="Helical" evidence="7">
    <location>
        <begin position="437"/>
        <end position="458"/>
    </location>
</feature>
<evidence type="ECO:0000259" key="8">
    <source>
        <dbReference type="PROSITE" id="PS50850"/>
    </source>
</evidence>
<feature type="transmembrane region" description="Helical" evidence="7">
    <location>
        <begin position="189"/>
        <end position="209"/>
    </location>
</feature>
<dbReference type="GO" id="GO:0016020">
    <property type="term" value="C:membrane"/>
    <property type="evidence" value="ECO:0007669"/>
    <property type="project" value="UniProtKB-SubCell"/>
</dbReference>
<keyword evidence="4 7" id="KW-0812">Transmembrane</keyword>
<protein>
    <recommendedName>
        <fullName evidence="8">Major facilitator superfamily (MFS) profile domain-containing protein</fullName>
    </recommendedName>
</protein>
<feature type="transmembrane region" description="Helical" evidence="7">
    <location>
        <begin position="69"/>
        <end position="88"/>
    </location>
</feature>
<comment type="similarity">
    <text evidence="2">Belongs to the major facilitator superfamily. Sugar transporter (TC 2.A.1.1) family.</text>
</comment>
<dbReference type="InterPro" id="IPR036259">
    <property type="entry name" value="MFS_trans_sf"/>
</dbReference>
<dbReference type="EMBL" id="JABCYN010000041">
    <property type="protein sequence ID" value="KAF6007617.1"/>
    <property type="molecule type" value="Genomic_DNA"/>
</dbReference>
<dbReference type="GO" id="GO:0015149">
    <property type="term" value="F:hexose transmembrane transporter activity"/>
    <property type="evidence" value="ECO:0007669"/>
    <property type="project" value="TreeGrafter"/>
</dbReference>
<dbReference type="InterPro" id="IPR003663">
    <property type="entry name" value="Sugar/inositol_transpt"/>
</dbReference>
<feature type="transmembrane region" description="Helical" evidence="7">
    <location>
        <begin position="318"/>
        <end position="339"/>
    </location>
</feature>
<feature type="transmembrane region" description="Helical" evidence="7">
    <location>
        <begin position="378"/>
        <end position="400"/>
    </location>
</feature>
<keyword evidence="6 7" id="KW-0472">Membrane</keyword>
<evidence type="ECO:0000313" key="10">
    <source>
        <dbReference type="Proteomes" id="UP000568158"/>
    </source>
</evidence>
<dbReference type="PROSITE" id="PS50850">
    <property type="entry name" value="MFS"/>
    <property type="match status" value="1"/>
</dbReference>
<evidence type="ECO:0000256" key="1">
    <source>
        <dbReference type="ARBA" id="ARBA00004141"/>
    </source>
</evidence>
<evidence type="ECO:0000256" key="6">
    <source>
        <dbReference type="ARBA" id="ARBA00023136"/>
    </source>
</evidence>
<dbReference type="Proteomes" id="UP000568158">
    <property type="component" value="Unassembled WGS sequence"/>
</dbReference>
<feature type="transmembrane region" description="Helical" evidence="7">
    <location>
        <begin position="126"/>
        <end position="146"/>
    </location>
</feature>
<feature type="transmembrane region" description="Helical" evidence="7">
    <location>
        <begin position="27"/>
        <end position="49"/>
    </location>
</feature>
<dbReference type="PANTHER" id="PTHR23503:SF8">
    <property type="entry name" value="FACILITATED GLUCOSE TRANSPORTER PROTEIN 1"/>
    <property type="match status" value="1"/>
</dbReference>
<dbReference type="PROSITE" id="PS00216">
    <property type="entry name" value="SUGAR_TRANSPORT_1"/>
    <property type="match status" value="1"/>
</dbReference>
<sequence>MTIETESTHSRSPLMPTIPELQEYPSYWSTALITSVFIACLSSIQYGYHMSELNAPEHLIKQNLLLSDSQIGLITSIFSIGGLISSSFASEISVSYGLRVGFITTSIFYIFGSFIEAAAYSYTTMLAGRFFSGVGGGFAIVFVPLYANEVSPVATRGLLGSMTQVSVNIGILATQLLALRWSDEQNWRLLLWVGVLNGLLALVLSAFMLEESPKWLSMTAHDKVAALAGLCRLRDCDTRTCEREIESWEKERVHSEDRTSETGSKQRISLATYLTQSSYRNSRLIATLTMIGQQFAGINSVIFYGVRILKDSFPEWSVTLNCLISVLNVVITSVASTFLDKAGRKPMLLLSLSLMTFSLLGLSFGILHGESTATLLSIFTYVGSFAIGCGPIPFLIVSEVSQPEVKDIAQSWATDCNWVSVFIIGSLFPVLNRWIGGYTYLIFAVVCILFGGFTLNFIPETKGKDNYYEVWSGAQRSD</sequence>
<evidence type="ECO:0000256" key="5">
    <source>
        <dbReference type="ARBA" id="ARBA00022989"/>
    </source>
</evidence>
<reference evidence="9 10" key="1">
    <citation type="journal article" date="2020" name="Appl. Microbiol. Biotechnol.">
        <title>Targeted gene deletion in Brettanomyces bruxellensis with an expression-free CRISPR-Cas9 system.</title>
        <authorList>
            <person name="Varela C."/>
            <person name="Bartel C."/>
            <person name="Onetto C."/>
            <person name="Borneman A."/>
        </authorList>
    </citation>
    <scope>NUCLEOTIDE SEQUENCE [LARGE SCALE GENOMIC DNA]</scope>
    <source>
        <strain evidence="9 10">AWRI1613</strain>
    </source>
</reference>
<dbReference type="SUPFAM" id="SSF103473">
    <property type="entry name" value="MFS general substrate transporter"/>
    <property type="match status" value="1"/>
</dbReference>
<keyword evidence="5 7" id="KW-1133">Transmembrane helix</keyword>
<dbReference type="AlphaFoldDB" id="A0A8H6BA33"/>
<dbReference type="PANTHER" id="PTHR23503">
    <property type="entry name" value="SOLUTE CARRIER FAMILY 2"/>
    <property type="match status" value="1"/>
</dbReference>
<feature type="domain" description="Major facilitator superfamily (MFS) profile" evidence="8">
    <location>
        <begin position="35"/>
        <end position="462"/>
    </location>
</feature>
<feature type="transmembrane region" description="Helical" evidence="7">
    <location>
        <begin position="284"/>
        <end position="306"/>
    </location>
</feature>
<evidence type="ECO:0000256" key="4">
    <source>
        <dbReference type="ARBA" id="ARBA00022692"/>
    </source>
</evidence>
<dbReference type="PROSITE" id="PS00217">
    <property type="entry name" value="SUGAR_TRANSPORT_2"/>
    <property type="match status" value="1"/>
</dbReference>
<dbReference type="Gene3D" id="1.20.1250.20">
    <property type="entry name" value="MFS general substrate transporter like domains"/>
    <property type="match status" value="1"/>
</dbReference>
<dbReference type="InterPro" id="IPR005828">
    <property type="entry name" value="MFS_sugar_transport-like"/>
</dbReference>
<dbReference type="PRINTS" id="PR00171">
    <property type="entry name" value="SUGRTRNSPORT"/>
</dbReference>
<dbReference type="InterPro" id="IPR005829">
    <property type="entry name" value="Sugar_transporter_CS"/>
</dbReference>
<dbReference type="InterPro" id="IPR045263">
    <property type="entry name" value="GLUT"/>
</dbReference>
<evidence type="ECO:0000313" key="9">
    <source>
        <dbReference type="EMBL" id="KAF6007617.1"/>
    </source>
</evidence>
<accession>A0A8H6BA33</accession>
<evidence type="ECO:0000256" key="2">
    <source>
        <dbReference type="ARBA" id="ARBA00010992"/>
    </source>
</evidence>
<feature type="transmembrane region" description="Helical" evidence="7">
    <location>
        <begin position="158"/>
        <end position="177"/>
    </location>
</feature>
<proteinExistence type="inferred from homology"/>
<organism evidence="9 10">
    <name type="scientific">Dekkera bruxellensis</name>
    <name type="common">Brettanomyces custersii</name>
    <dbReference type="NCBI Taxonomy" id="5007"/>
    <lineage>
        <taxon>Eukaryota</taxon>
        <taxon>Fungi</taxon>
        <taxon>Dikarya</taxon>
        <taxon>Ascomycota</taxon>
        <taxon>Saccharomycotina</taxon>
        <taxon>Pichiomycetes</taxon>
        <taxon>Pichiales</taxon>
        <taxon>Pichiaceae</taxon>
        <taxon>Brettanomyces</taxon>
    </lineage>
</organism>
<dbReference type="Pfam" id="PF00083">
    <property type="entry name" value="Sugar_tr"/>
    <property type="match status" value="1"/>
</dbReference>
<comment type="subcellular location">
    <subcellularLocation>
        <location evidence="1">Membrane</location>
        <topology evidence="1">Multi-pass membrane protein</topology>
    </subcellularLocation>
</comment>
<feature type="transmembrane region" description="Helical" evidence="7">
    <location>
        <begin position="346"/>
        <end position="366"/>
    </location>
</feature>
<name>A0A8H6BA33_DEKBR</name>
<evidence type="ECO:0000256" key="7">
    <source>
        <dbReference type="SAM" id="Phobius"/>
    </source>
</evidence>
<comment type="caution">
    <text evidence="9">The sequence shown here is derived from an EMBL/GenBank/DDBJ whole genome shotgun (WGS) entry which is preliminary data.</text>
</comment>
<feature type="transmembrane region" description="Helical" evidence="7">
    <location>
        <begin position="100"/>
        <end position="120"/>
    </location>
</feature>
<keyword evidence="3" id="KW-0813">Transport</keyword>